<dbReference type="InterPro" id="IPR001611">
    <property type="entry name" value="Leu-rich_rpt"/>
</dbReference>
<evidence type="ECO:0000256" key="7">
    <source>
        <dbReference type="ARBA" id="ARBA00047304"/>
    </source>
</evidence>
<dbReference type="SUPFAM" id="SSF52058">
    <property type="entry name" value="L domain-like"/>
    <property type="match status" value="1"/>
</dbReference>
<comment type="catalytic activity">
    <reaction evidence="7">
        <text>NAD(+) + H2O = ADP-D-ribose + nicotinamide + H(+)</text>
        <dbReference type="Rhea" id="RHEA:16301"/>
        <dbReference type="ChEBI" id="CHEBI:15377"/>
        <dbReference type="ChEBI" id="CHEBI:15378"/>
        <dbReference type="ChEBI" id="CHEBI:17154"/>
        <dbReference type="ChEBI" id="CHEBI:57540"/>
        <dbReference type="ChEBI" id="CHEBI:57967"/>
        <dbReference type="EC" id="3.2.2.6"/>
    </reaction>
    <physiologicalReaction direction="left-to-right" evidence="7">
        <dbReference type="Rhea" id="RHEA:16302"/>
    </physiologicalReaction>
</comment>
<dbReference type="SUPFAM" id="SSF52540">
    <property type="entry name" value="P-loop containing nucleoside triphosphate hydrolases"/>
    <property type="match status" value="1"/>
</dbReference>
<evidence type="ECO:0000256" key="4">
    <source>
        <dbReference type="ARBA" id="ARBA00022801"/>
    </source>
</evidence>
<dbReference type="Pfam" id="PF23286">
    <property type="entry name" value="LRR_13"/>
    <property type="match status" value="1"/>
</dbReference>
<dbReference type="InterPro" id="IPR032675">
    <property type="entry name" value="LRR_dom_sf"/>
</dbReference>
<evidence type="ECO:0000256" key="3">
    <source>
        <dbReference type="ARBA" id="ARBA00022737"/>
    </source>
</evidence>
<dbReference type="FunFam" id="3.40.50.10140:FF:000007">
    <property type="entry name" value="Disease resistance protein (TIR-NBS-LRR class)"/>
    <property type="match status" value="1"/>
</dbReference>
<dbReference type="Gene3D" id="3.40.50.300">
    <property type="entry name" value="P-loop containing nucleotide triphosphate hydrolases"/>
    <property type="match status" value="1"/>
</dbReference>
<dbReference type="InterPro" id="IPR044974">
    <property type="entry name" value="Disease_R_plants"/>
</dbReference>
<dbReference type="InterPro" id="IPR036390">
    <property type="entry name" value="WH_DNA-bd_sf"/>
</dbReference>
<dbReference type="SUPFAM" id="SSF52200">
    <property type="entry name" value="Toll/Interleukin receptor TIR domain"/>
    <property type="match status" value="1"/>
</dbReference>
<proteinExistence type="predicted"/>
<dbReference type="InterPro" id="IPR058192">
    <property type="entry name" value="WHD_ROQ1-like"/>
</dbReference>
<dbReference type="InterPro" id="IPR042197">
    <property type="entry name" value="Apaf_helical"/>
</dbReference>
<dbReference type="PANTHER" id="PTHR11017:SF527">
    <property type="entry name" value="TMV RESISTANCE PROTEIN N-LIKE"/>
    <property type="match status" value="1"/>
</dbReference>
<evidence type="ECO:0000313" key="9">
    <source>
        <dbReference type="EMBL" id="VVA33500.1"/>
    </source>
</evidence>
<dbReference type="InterPro" id="IPR035897">
    <property type="entry name" value="Toll_tir_struct_dom_sf"/>
</dbReference>
<dbReference type="Gene3D" id="3.80.10.10">
    <property type="entry name" value="Ribonuclease Inhibitor"/>
    <property type="match status" value="2"/>
</dbReference>
<dbReference type="InterPro" id="IPR003591">
    <property type="entry name" value="Leu-rich_rpt_typical-subtyp"/>
</dbReference>
<dbReference type="Pfam" id="PF00931">
    <property type="entry name" value="NB-ARC"/>
    <property type="match status" value="1"/>
</dbReference>
<gene>
    <name evidence="9" type="ORF">ALMOND_2B023400</name>
</gene>
<dbReference type="Pfam" id="PF01582">
    <property type="entry name" value="TIR"/>
    <property type="match status" value="1"/>
</dbReference>
<dbReference type="SMART" id="SM00369">
    <property type="entry name" value="LRR_TYP"/>
    <property type="match status" value="3"/>
</dbReference>
<dbReference type="PANTHER" id="PTHR11017">
    <property type="entry name" value="LEUCINE-RICH REPEAT-CONTAINING PROTEIN"/>
    <property type="match status" value="1"/>
</dbReference>
<dbReference type="GO" id="GO:0006952">
    <property type="term" value="P:defense response"/>
    <property type="evidence" value="ECO:0007669"/>
    <property type="project" value="UniProtKB-KW"/>
</dbReference>
<dbReference type="PRINTS" id="PR00364">
    <property type="entry name" value="DISEASERSIST"/>
</dbReference>
<keyword evidence="5" id="KW-0611">Plant defense</keyword>
<dbReference type="Proteomes" id="UP000327085">
    <property type="component" value="Chromosome 8"/>
</dbReference>
<dbReference type="SMART" id="SM00255">
    <property type="entry name" value="TIR"/>
    <property type="match status" value="1"/>
</dbReference>
<dbReference type="GO" id="GO:0061809">
    <property type="term" value="F:NAD+ nucleosidase activity, cyclic ADP-ribose generating"/>
    <property type="evidence" value="ECO:0007669"/>
    <property type="project" value="UniProtKB-EC"/>
</dbReference>
<dbReference type="AlphaFoldDB" id="A0A5E4G1F8"/>
<dbReference type="Pfam" id="PF23282">
    <property type="entry name" value="WHD_ROQ1"/>
    <property type="match status" value="1"/>
</dbReference>
<keyword evidence="2" id="KW-0433">Leucine-rich repeat</keyword>
<dbReference type="InterPro" id="IPR058546">
    <property type="entry name" value="RPS4B/Roq1-like_LRR"/>
</dbReference>
<dbReference type="Gene3D" id="1.10.8.430">
    <property type="entry name" value="Helical domain of apoptotic protease-activating factors"/>
    <property type="match status" value="1"/>
</dbReference>
<keyword evidence="4" id="KW-0378">Hydrolase</keyword>
<dbReference type="InterPro" id="IPR000157">
    <property type="entry name" value="TIR_dom"/>
</dbReference>
<keyword evidence="3" id="KW-0677">Repeat</keyword>
<dbReference type="InterPro" id="IPR027417">
    <property type="entry name" value="P-loop_NTPase"/>
</dbReference>
<evidence type="ECO:0000256" key="2">
    <source>
        <dbReference type="ARBA" id="ARBA00022614"/>
    </source>
</evidence>
<dbReference type="Pfam" id="PF20160">
    <property type="entry name" value="C-JID"/>
    <property type="match status" value="1"/>
</dbReference>
<dbReference type="InterPro" id="IPR045344">
    <property type="entry name" value="C-JID"/>
</dbReference>
<dbReference type="Gene3D" id="3.40.50.10140">
    <property type="entry name" value="Toll/interleukin-1 receptor homology (TIR) domain"/>
    <property type="match status" value="1"/>
</dbReference>
<sequence length="1252" mass="142465">MALSTQRTSAFLSSADQSAPRQWNHDVFLSFRGVDTRNSFVSHLYHELQHMGIKTFKDDPKLERGTTISSELFNAIQESRLAIVVLSQNYASSSWCLEELTKILQCMKSKGTVLPVFYNVDPSDVRKQSGSFAGAFVEHEKRFREDIEKVMRWRDALTEVANLSGLDSKNECERKLIEKIVEWVWSKVHRTYKLLDSTELVGIKFTPEQIDLLLAPSDDVRFIGIWGMGGIGKTSIAKQVYESISIHFEVSCFLANVREVSERGHLVDLQRQLLFPILKEQIIRVWDEQWGTYFIKNCLCNKKVLLILDDVNESSQLEKLVGEKDWFGKGSRIIITTRDERLLVKHDMQISYKVEGLGDDEALELFSRNAFKKIEPEEGFQELSKCFVNYARGLPLALKILGCSMYKRDRDEWKSELDKLRKIPESTIFDLLKLSYDGLDEMNKNIFLDIAFFYKGKGKEEVIEILDSYGVCGRIGINALIHKSLLTIARNNIVEMHDLIQEMALEIVRRENPEEPGERSRLCHHNDISHVFLNNTATNKIQGIALRMAELEEVGWNCEAFSKMLYLKFLEFDNVIISSNPTFLPNSLRIMKWNWYPSKIFPSDFQPIFLVRVEMRHNKLVRLWDGRKDLPNLKYMDLGYSKNLATTPNFTRIPKLEELCLEGCEKLVEIHPSIADLKWLKRLDFGGCSKVKKIPEFSGEMKNLLMLNLGGTSIENLPSSVGCLVGLSTLHLSNCKNLLGLPSAICNLKSLEWLLAEGCSNLEELPENLGDMECLEWLSLDGTAIRQLPRSIVRLKNLEILSRCGSEAYKSRFWWGLPCLSQRKDFVMGSLHGLCSLTALCLSDCGLCEGDLLGDIGCLSSLQELDLSGNNFVTLPVSFRYLSKLKSFDLARCQRLQQFPHLTSNYLVSIDIDDCTSLIMFPSPPTWNGNIRNYGVKLSCVNCFGLVENEGGCDSLILGVLWRFLQVQVGQLNIVTPGRRIPEWFKNQSVGDSLIVELPLDSCSTWMGFALCAVFEEDHPNPAHDLSKFDYFTVDCWSGKKQLANVSLKIGHVVSDHLCVFYVSSEDWKRQCSQMKILFQTYYKSHTWPSDRRNCSSIKKCGLRLVHEQDVEQLNQIMMMNQAINISITDSLRNSADASASGSSQQKSLCCKKSYALAKGFLTKLVKIFSLLLTTAVFMKSFNNGDKWGCLGLLIWRVTTLMSYLGLVPSYFSLLLKSLIKSVILKRGAKFLLTLLKTPPPQVTVHKYLKGQ</sequence>
<evidence type="ECO:0000259" key="8">
    <source>
        <dbReference type="PROSITE" id="PS50104"/>
    </source>
</evidence>
<dbReference type="Gramene" id="VVA33500">
    <property type="protein sequence ID" value="VVA33500"/>
    <property type="gene ID" value="Prudul26B023400"/>
</dbReference>
<dbReference type="PROSITE" id="PS51450">
    <property type="entry name" value="LRR"/>
    <property type="match status" value="1"/>
</dbReference>
<dbReference type="SUPFAM" id="SSF46785">
    <property type="entry name" value="Winged helix' DNA-binding domain"/>
    <property type="match status" value="1"/>
</dbReference>
<dbReference type="EC" id="3.2.2.6" evidence="1"/>
<organism evidence="9 10">
    <name type="scientific">Prunus dulcis</name>
    <name type="common">Almond</name>
    <name type="synonym">Amygdalus dulcis</name>
    <dbReference type="NCBI Taxonomy" id="3755"/>
    <lineage>
        <taxon>Eukaryota</taxon>
        <taxon>Viridiplantae</taxon>
        <taxon>Streptophyta</taxon>
        <taxon>Embryophyta</taxon>
        <taxon>Tracheophyta</taxon>
        <taxon>Spermatophyta</taxon>
        <taxon>Magnoliopsida</taxon>
        <taxon>eudicotyledons</taxon>
        <taxon>Gunneridae</taxon>
        <taxon>Pentapetalae</taxon>
        <taxon>rosids</taxon>
        <taxon>fabids</taxon>
        <taxon>Rosales</taxon>
        <taxon>Rosaceae</taxon>
        <taxon>Amygdaloideae</taxon>
        <taxon>Amygdaleae</taxon>
        <taxon>Prunus</taxon>
    </lineage>
</organism>
<protein>
    <recommendedName>
        <fullName evidence="1">ADP-ribosyl cyclase/cyclic ADP-ribose hydrolase</fullName>
        <ecNumber evidence="1">3.2.2.6</ecNumber>
    </recommendedName>
</protein>
<evidence type="ECO:0000256" key="6">
    <source>
        <dbReference type="ARBA" id="ARBA00023027"/>
    </source>
</evidence>
<accession>A0A5E4G1F8</accession>
<dbReference type="GO" id="GO:0007165">
    <property type="term" value="P:signal transduction"/>
    <property type="evidence" value="ECO:0007669"/>
    <property type="project" value="InterPro"/>
</dbReference>
<evidence type="ECO:0000313" key="10">
    <source>
        <dbReference type="Proteomes" id="UP000327085"/>
    </source>
</evidence>
<evidence type="ECO:0000256" key="5">
    <source>
        <dbReference type="ARBA" id="ARBA00022821"/>
    </source>
</evidence>
<reference evidence="10" key="1">
    <citation type="journal article" date="2020" name="Plant J.">
        <title>Transposons played a major role in the diversification between the closely related almond and peach genomes: results from the almond genome sequence.</title>
        <authorList>
            <person name="Alioto T."/>
            <person name="Alexiou K.G."/>
            <person name="Bardil A."/>
            <person name="Barteri F."/>
            <person name="Castanera R."/>
            <person name="Cruz F."/>
            <person name="Dhingra A."/>
            <person name="Duval H."/>
            <person name="Fernandez I Marti A."/>
            <person name="Frias L."/>
            <person name="Galan B."/>
            <person name="Garcia J.L."/>
            <person name="Howad W."/>
            <person name="Gomez-Garrido J."/>
            <person name="Gut M."/>
            <person name="Julca I."/>
            <person name="Morata J."/>
            <person name="Puigdomenech P."/>
            <person name="Ribeca P."/>
            <person name="Rubio Cabetas M.J."/>
            <person name="Vlasova A."/>
            <person name="Wirthensohn M."/>
            <person name="Garcia-Mas J."/>
            <person name="Gabaldon T."/>
            <person name="Casacuberta J.M."/>
            <person name="Arus P."/>
        </authorList>
    </citation>
    <scope>NUCLEOTIDE SEQUENCE [LARGE SCALE GENOMIC DNA]</scope>
    <source>
        <strain evidence="10">cv. Texas</strain>
    </source>
</reference>
<dbReference type="EMBL" id="CABIKO010000290">
    <property type="protein sequence ID" value="VVA33500.1"/>
    <property type="molecule type" value="Genomic_DNA"/>
</dbReference>
<evidence type="ECO:0000256" key="1">
    <source>
        <dbReference type="ARBA" id="ARBA00011982"/>
    </source>
</evidence>
<dbReference type="GO" id="GO:0043531">
    <property type="term" value="F:ADP binding"/>
    <property type="evidence" value="ECO:0007669"/>
    <property type="project" value="InterPro"/>
</dbReference>
<dbReference type="PROSITE" id="PS50104">
    <property type="entry name" value="TIR"/>
    <property type="match status" value="1"/>
</dbReference>
<name>A0A5E4G1F8_PRUDU</name>
<dbReference type="InterPro" id="IPR002182">
    <property type="entry name" value="NB-ARC"/>
</dbReference>
<keyword evidence="6" id="KW-0520">NAD</keyword>
<feature type="domain" description="TIR" evidence="8">
    <location>
        <begin position="23"/>
        <end position="188"/>
    </location>
</feature>